<feature type="domain" description="DEP" evidence="3">
    <location>
        <begin position="215"/>
        <end position="292"/>
    </location>
</feature>
<feature type="region of interest" description="Disordered" evidence="2">
    <location>
        <begin position="675"/>
        <end position="836"/>
    </location>
</feature>
<dbReference type="InterPro" id="IPR001060">
    <property type="entry name" value="FCH_dom"/>
</dbReference>
<evidence type="ECO:0000259" key="4">
    <source>
        <dbReference type="PROSITE" id="PS50238"/>
    </source>
</evidence>
<feature type="region of interest" description="Disordered" evidence="2">
    <location>
        <begin position="166"/>
        <end position="198"/>
    </location>
</feature>
<feature type="compositionally biased region" description="Polar residues" evidence="2">
    <location>
        <begin position="675"/>
        <end position="684"/>
    </location>
</feature>
<dbReference type="InterPro" id="IPR036390">
    <property type="entry name" value="WH_DNA-bd_sf"/>
</dbReference>
<accession>A0A6A5YPP0</accession>
<dbReference type="GO" id="GO:0007010">
    <property type="term" value="P:cytoskeleton organization"/>
    <property type="evidence" value="ECO:0007669"/>
    <property type="project" value="TreeGrafter"/>
</dbReference>
<dbReference type="FunFam" id="1.10.555.10:FF:000044">
    <property type="entry name" value="Rho-gtpase-activating protein 8"/>
    <property type="match status" value="1"/>
</dbReference>
<evidence type="ECO:0000259" key="3">
    <source>
        <dbReference type="PROSITE" id="PS50186"/>
    </source>
</evidence>
<feature type="domain" description="F-BAR" evidence="5">
    <location>
        <begin position="3"/>
        <end position="436"/>
    </location>
</feature>
<dbReference type="SMART" id="SM00324">
    <property type="entry name" value="RhoGAP"/>
    <property type="match status" value="1"/>
</dbReference>
<dbReference type="PANTHER" id="PTHR23065:SF17">
    <property type="entry name" value="RHO-GTPASE-ACTIVATING PROTEIN RGD2"/>
    <property type="match status" value="1"/>
</dbReference>
<evidence type="ECO:0000256" key="1">
    <source>
        <dbReference type="PROSITE-ProRule" id="PRU01077"/>
    </source>
</evidence>
<evidence type="ECO:0000256" key="2">
    <source>
        <dbReference type="SAM" id="MobiDB-lite"/>
    </source>
</evidence>
<dbReference type="SMART" id="SM00055">
    <property type="entry name" value="FCH"/>
    <property type="match status" value="1"/>
</dbReference>
<name>A0A6A5YPP0_9PLEO</name>
<dbReference type="PROSITE" id="PS50238">
    <property type="entry name" value="RHOGAP"/>
    <property type="match status" value="1"/>
</dbReference>
<dbReference type="CDD" id="cd04399">
    <property type="entry name" value="RhoGAP_fRGD2"/>
    <property type="match status" value="1"/>
</dbReference>
<dbReference type="Gene3D" id="1.20.1270.60">
    <property type="entry name" value="Arfaptin homology (AH) domain/BAR domain"/>
    <property type="match status" value="2"/>
</dbReference>
<dbReference type="GO" id="GO:0005096">
    <property type="term" value="F:GTPase activator activity"/>
    <property type="evidence" value="ECO:0007669"/>
    <property type="project" value="TreeGrafter"/>
</dbReference>
<feature type="compositionally biased region" description="Basic and acidic residues" evidence="2">
    <location>
        <begin position="694"/>
        <end position="706"/>
    </location>
</feature>
<dbReference type="PROSITE" id="PS51741">
    <property type="entry name" value="F_BAR"/>
    <property type="match status" value="1"/>
</dbReference>
<evidence type="ECO:0000259" key="5">
    <source>
        <dbReference type="PROSITE" id="PS51741"/>
    </source>
</evidence>
<dbReference type="InterPro" id="IPR000198">
    <property type="entry name" value="RhoGAP_dom"/>
</dbReference>
<dbReference type="GO" id="GO:0007264">
    <property type="term" value="P:small GTPase-mediated signal transduction"/>
    <property type="evidence" value="ECO:0007669"/>
    <property type="project" value="TreeGrafter"/>
</dbReference>
<dbReference type="Pfam" id="PF00620">
    <property type="entry name" value="RhoGAP"/>
    <property type="match status" value="1"/>
</dbReference>
<dbReference type="OrthoDB" id="2155291at2759"/>
<dbReference type="EMBL" id="ML977344">
    <property type="protein sequence ID" value="KAF2109042.1"/>
    <property type="molecule type" value="Genomic_DNA"/>
</dbReference>
<dbReference type="Proteomes" id="UP000799770">
    <property type="component" value="Unassembled WGS sequence"/>
</dbReference>
<feature type="compositionally biased region" description="Basic and acidic residues" evidence="2">
    <location>
        <begin position="808"/>
        <end position="836"/>
    </location>
</feature>
<dbReference type="SUPFAM" id="SSF46785">
    <property type="entry name" value="Winged helix' DNA-binding domain"/>
    <property type="match status" value="1"/>
</dbReference>
<dbReference type="PROSITE" id="PS50186">
    <property type="entry name" value="DEP"/>
    <property type="match status" value="1"/>
</dbReference>
<protein>
    <submittedName>
        <fullName evidence="6">Rho-GTPase-activating protein-like protein</fullName>
    </submittedName>
</protein>
<dbReference type="GO" id="GO:0005737">
    <property type="term" value="C:cytoplasm"/>
    <property type="evidence" value="ECO:0007669"/>
    <property type="project" value="TreeGrafter"/>
</dbReference>
<feature type="compositionally biased region" description="Acidic residues" evidence="2">
    <location>
        <begin position="188"/>
        <end position="198"/>
    </location>
</feature>
<dbReference type="AlphaFoldDB" id="A0A6A5YPP0"/>
<dbReference type="SUPFAM" id="SSF48350">
    <property type="entry name" value="GTPase activation domain, GAP"/>
    <property type="match status" value="1"/>
</dbReference>
<dbReference type="InterPro" id="IPR027267">
    <property type="entry name" value="AH/BAR_dom_sf"/>
</dbReference>
<dbReference type="Pfam" id="PF00610">
    <property type="entry name" value="DEP"/>
    <property type="match status" value="1"/>
</dbReference>
<dbReference type="InterPro" id="IPR031160">
    <property type="entry name" value="F_BAR_dom"/>
</dbReference>
<dbReference type="InterPro" id="IPR000591">
    <property type="entry name" value="DEP_dom"/>
</dbReference>
<proteinExistence type="predicted"/>
<dbReference type="Gene3D" id="1.10.10.10">
    <property type="entry name" value="Winged helix-like DNA-binding domain superfamily/Winged helix DNA-binding domain"/>
    <property type="match status" value="1"/>
</dbReference>
<dbReference type="FunFam" id="1.20.1270.60:FF:000050">
    <property type="entry name" value="RhoGAP and Fes/CIP4 domain protein"/>
    <property type="match status" value="1"/>
</dbReference>
<dbReference type="Gene3D" id="1.10.555.10">
    <property type="entry name" value="Rho GTPase activation protein"/>
    <property type="match status" value="1"/>
</dbReference>
<dbReference type="InterPro" id="IPR008936">
    <property type="entry name" value="Rho_GTPase_activation_prot"/>
</dbReference>
<keyword evidence="1" id="KW-0175">Coiled coil</keyword>
<gene>
    <name evidence="6" type="ORF">BDV96DRAFT_616037</name>
</gene>
<keyword evidence="7" id="KW-1185">Reference proteome</keyword>
<sequence>MATGFAGSFWSSDYAGGLGVLFGKLQQGVQENQQILTVARMRADAEETYASSLGSIGPSTERVTGGFSRDEGASVRKAFEGVRTEMDSAAQNHRKIASNIRELVVNPFGRWCEAHAARVQNSQDDLQNRIKLLDRQAEAVRKFRSQYYNKCRLVEDLEEEDKLAFQDPQSEAAQSPKMKVPTIKMSEPDEGEDDPVDLGDETYQPDQVKKILTHMLDNIKLGDVKVPILGIYQNTSTGSDIVEYIQKHMSASSVSYAERIGQDMISAGFLRLVGNVGNTFANSSRMNYQWKPKVFQMTGIPERKKPLDRVSSTMSQDSFTPDSPVGAAVSDYLSGWNPLNNQFQNETPAERLRREARDSDERYKASVRKLDSLRCNLEEAMIDHLKFMERCELDRLKAIKAVILDFSGAISNVIPSLQSTVDKMMLFQETVQPLGDLRYMLENYKTGPFIPRVTIYENYYNSVDEQTFGVDLEARARSDRKRVPIIVTTILTFLDNHYPDLEGDEARRGIWLVDVPLAQTHDLRQAINTGKTFPHDVLDKYDIPIVASALKLYLLELPDSLVSSHVYEIVKTIYSTTAAETSEETRVSVIQSTLGQLRLANIATLDAITTHFTRLIELTSADDTYVTALANALSPCILRPRQESTLTMNEKFSYRLIRDLFAHKDAIFGELKRASTLTHSSSGAQRPRAISTDESNRRANFEERSRALAAQRSPRATSPAPKPGSHRRDRSVGRPETRFPVNTTSPTERRGTGPSRNSLEVPGSAENSPVVDGKETNGTDSPPEHPAPSSTRVPLPRKHAGSLARNAGKRDSAGSLRGEEAIAPRGVQLEDKPMDD</sequence>
<reference evidence="6" key="1">
    <citation type="journal article" date="2020" name="Stud. Mycol.">
        <title>101 Dothideomycetes genomes: a test case for predicting lifestyles and emergence of pathogens.</title>
        <authorList>
            <person name="Haridas S."/>
            <person name="Albert R."/>
            <person name="Binder M."/>
            <person name="Bloem J."/>
            <person name="Labutti K."/>
            <person name="Salamov A."/>
            <person name="Andreopoulos B."/>
            <person name="Baker S."/>
            <person name="Barry K."/>
            <person name="Bills G."/>
            <person name="Bluhm B."/>
            <person name="Cannon C."/>
            <person name="Castanera R."/>
            <person name="Culley D."/>
            <person name="Daum C."/>
            <person name="Ezra D."/>
            <person name="Gonzalez J."/>
            <person name="Henrissat B."/>
            <person name="Kuo A."/>
            <person name="Liang C."/>
            <person name="Lipzen A."/>
            <person name="Lutzoni F."/>
            <person name="Magnuson J."/>
            <person name="Mondo S."/>
            <person name="Nolan M."/>
            <person name="Ohm R."/>
            <person name="Pangilinan J."/>
            <person name="Park H.-J."/>
            <person name="Ramirez L."/>
            <person name="Alfaro M."/>
            <person name="Sun H."/>
            <person name="Tritt A."/>
            <person name="Yoshinaga Y."/>
            <person name="Zwiers L.-H."/>
            <person name="Turgeon B."/>
            <person name="Goodwin S."/>
            <person name="Spatafora J."/>
            <person name="Crous P."/>
            <person name="Grigoriev I."/>
        </authorList>
    </citation>
    <scope>NUCLEOTIDE SEQUENCE</scope>
    <source>
        <strain evidence="6">CBS 627.86</strain>
    </source>
</reference>
<dbReference type="GO" id="GO:0000935">
    <property type="term" value="C:division septum"/>
    <property type="evidence" value="ECO:0007669"/>
    <property type="project" value="TreeGrafter"/>
</dbReference>
<dbReference type="InterPro" id="IPR036388">
    <property type="entry name" value="WH-like_DNA-bd_sf"/>
</dbReference>
<organism evidence="6 7">
    <name type="scientific">Lophiotrema nucula</name>
    <dbReference type="NCBI Taxonomy" id="690887"/>
    <lineage>
        <taxon>Eukaryota</taxon>
        <taxon>Fungi</taxon>
        <taxon>Dikarya</taxon>
        <taxon>Ascomycota</taxon>
        <taxon>Pezizomycotina</taxon>
        <taxon>Dothideomycetes</taxon>
        <taxon>Pleosporomycetidae</taxon>
        <taxon>Pleosporales</taxon>
        <taxon>Lophiotremataceae</taxon>
        <taxon>Lophiotrema</taxon>
    </lineage>
</organism>
<dbReference type="Pfam" id="PF00611">
    <property type="entry name" value="FCH"/>
    <property type="match status" value="1"/>
</dbReference>
<evidence type="ECO:0000313" key="6">
    <source>
        <dbReference type="EMBL" id="KAF2109042.1"/>
    </source>
</evidence>
<dbReference type="SUPFAM" id="SSF103657">
    <property type="entry name" value="BAR/IMD domain-like"/>
    <property type="match status" value="1"/>
</dbReference>
<evidence type="ECO:0000313" key="7">
    <source>
        <dbReference type="Proteomes" id="UP000799770"/>
    </source>
</evidence>
<feature type="domain" description="Rho-GAP" evidence="4">
    <location>
        <begin position="470"/>
        <end position="668"/>
    </location>
</feature>
<dbReference type="PANTHER" id="PTHR23065">
    <property type="entry name" value="PROLINE-SERINE-THREONINE PHOSPHATASE INTERACTING PROTEIN 1"/>
    <property type="match status" value="1"/>
</dbReference>
<dbReference type="GO" id="GO:0005886">
    <property type="term" value="C:plasma membrane"/>
    <property type="evidence" value="ECO:0007669"/>
    <property type="project" value="TreeGrafter"/>
</dbReference>